<keyword evidence="2" id="KW-1185">Reference proteome</keyword>
<proteinExistence type="predicted"/>
<reference evidence="1" key="1">
    <citation type="submission" date="2020-11" db="EMBL/GenBank/DDBJ databases">
        <authorList>
            <consortium name="DOE Joint Genome Institute"/>
            <person name="Ahrendt S."/>
            <person name="Riley R."/>
            <person name="Andreopoulos W."/>
            <person name="Labutti K."/>
            <person name="Pangilinan J."/>
            <person name="Ruiz-Duenas F.J."/>
            <person name="Barrasa J.M."/>
            <person name="Sanchez-Garcia M."/>
            <person name="Camarero S."/>
            <person name="Miyauchi S."/>
            <person name="Serrano A."/>
            <person name="Linde D."/>
            <person name="Babiker R."/>
            <person name="Drula E."/>
            <person name="Ayuso-Fernandez I."/>
            <person name="Pacheco R."/>
            <person name="Padilla G."/>
            <person name="Ferreira P."/>
            <person name="Barriuso J."/>
            <person name="Kellner H."/>
            <person name="Castanera R."/>
            <person name="Alfaro M."/>
            <person name="Ramirez L."/>
            <person name="Pisabarro A.G."/>
            <person name="Kuo A."/>
            <person name="Tritt A."/>
            <person name="Lipzen A."/>
            <person name="He G."/>
            <person name="Yan M."/>
            <person name="Ng V."/>
            <person name="Cullen D."/>
            <person name="Martin F."/>
            <person name="Rosso M.-N."/>
            <person name="Henrissat B."/>
            <person name="Hibbett D."/>
            <person name="Martinez A.T."/>
            <person name="Grigoriev I.V."/>
        </authorList>
    </citation>
    <scope>NUCLEOTIDE SEQUENCE</scope>
    <source>
        <strain evidence="1">AH 40177</strain>
    </source>
</reference>
<dbReference type="OrthoDB" id="2634326at2759"/>
<sequence length="104" mass="11710">VGTFTEDSGHLDLLFHLGIPVWFVRHVSKTPEAWVNKIVPFISEGFQQQLSLPSGHDIDCRDATPARRTVYDGPAEKPERYIAMAAYVRSLFNYPGLFGSSETR</sequence>
<feature type="non-terminal residue" evidence="1">
    <location>
        <position position="104"/>
    </location>
</feature>
<gene>
    <name evidence="1" type="ORF">BDP27DRAFT_1203820</name>
</gene>
<accession>A0A9P5PCS8</accession>
<evidence type="ECO:0000313" key="2">
    <source>
        <dbReference type="Proteomes" id="UP000772434"/>
    </source>
</evidence>
<dbReference type="Proteomes" id="UP000772434">
    <property type="component" value="Unassembled WGS sequence"/>
</dbReference>
<comment type="caution">
    <text evidence="1">The sequence shown here is derived from an EMBL/GenBank/DDBJ whole genome shotgun (WGS) entry which is preliminary data.</text>
</comment>
<name>A0A9P5PCS8_9AGAR</name>
<organism evidence="1 2">
    <name type="scientific">Rhodocollybia butyracea</name>
    <dbReference type="NCBI Taxonomy" id="206335"/>
    <lineage>
        <taxon>Eukaryota</taxon>
        <taxon>Fungi</taxon>
        <taxon>Dikarya</taxon>
        <taxon>Basidiomycota</taxon>
        <taxon>Agaricomycotina</taxon>
        <taxon>Agaricomycetes</taxon>
        <taxon>Agaricomycetidae</taxon>
        <taxon>Agaricales</taxon>
        <taxon>Marasmiineae</taxon>
        <taxon>Omphalotaceae</taxon>
        <taxon>Rhodocollybia</taxon>
    </lineage>
</organism>
<feature type="non-terminal residue" evidence="1">
    <location>
        <position position="1"/>
    </location>
</feature>
<evidence type="ECO:0000313" key="1">
    <source>
        <dbReference type="EMBL" id="KAF9060984.1"/>
    </source>
</evidence>
<dbReference type="EMBL" id="JADNRY010000219">
    <property type="protein sequence ID" value="KAF9060984.1"/>
    <property type="molecule type" value="Genomic_DNA"/>
</dbReference>
<protein>
    <submittedName>
        <fullName evidence="1">Uncharacterized protein</fullName>
    </submittedName>
</protein>
<dbReference type="AlphaFoldDB" id="A0A9P5PCS8"/>